<comment type="caution">
    <text evidence="1">The sequence shown here is derived from an EMBL/GenBank/DDBJ whole genome shotgun (WGS) entry which is preliminary data.</text>
</comment>
<dbReference type="PANTHER" id="PTHR37941:SF1">
    <property type="entry name" value="FUMARASE E-RELATED"/>
    <property type="match status" value="1"/>
</dbReference>
<dbReference type="InterPro" id="IPR038026">
    <property type="entry name" value="MtlR-like_sf"/>
</dbReference>
<dbReference type="EMBL" id="JAFBIL020000003">
    <property type="protein sequence ID" value="MBZ2207130.1"/>
    <property type="molecule type" value="Genomic_DNA"/>
</dbReference>
<dbReference type="SUPFAM" id="SSF158668">
    <property type="entry name" value="MtlR-like"/>
    <property type="match status" value="1"/>
</dbReference>
<gene>
    <name evidence="1" type="ORF">I4X03_007640</name>
</gene>
<protein>
    <submittedName>
        <fullName evidence="1">MltR family transcriptional regulator</fullName>
    </submittedName>
</protein>
<sequence>MQALVEEMSEQTDRGVAIVGSAWVEEALHATLEAFLHPESKAWKRLFEGNGPLATFSAKIDLLHVLGLISEIVRADLHAIREVRNEFAHQIAHKISHAKLGFGSQHIQDKCLALKCVAHERLSDPREAFIRACAVLNADFEMVRMFGVKLPDAGQVIASIER</sequence>
<proteinExistence type="predicted"/>
<dbReference type="PANTHER" id="PTHR37941">
    <property type="entry name" value="FUMARASE E-RELATED"/>
    <property type="match status" value="1"/>
</dbReference>
<name>A0ABS7SLS3_9BURK</name>
<evidence type="ECO:0000313" key="1">
    <source>
        <dbReference type="EMBL" id="MBZ2207130.1"/>
    </source>
</evidence>
<keyword evidence="2" id="KW-1185">Reference proteome</keyword>
<dbReference type="Gene3D" id="1.20.120.330">
    <property type="entry name" value="Nucleotidyltransferases domain 2"/>
    <property type="match status" value="1"/>
</dbReference>
<dbReference type="InterPro" id="IPR007761">
    <property type="entry name" value="MtlR-like"/>
</dbReference>
<accession>A0ABS7SLS3</accession>
<dbReference type="Proteomes" id="UP000809349">
    <property type="component" value="Unassembled WGS sequence"/>
</dbReference>
<organism evidence="1 2">
    <name type="scientific">Massilia soli</name>
    <dbReference type="NCBI Taxonomy" id="2792854"/>
    <lineage>
        <taxon>Bacteria</taxon>
        <taxon>Pseudomonadati</taxon>
        <taxon>Pseudomonadota</taxon>
        <taxon>Betaproteobacteria</taxon>
        <taxon>Burkholderiales</taxon>
        <taxon>Oxalobacteraceae</taxon>
        <taxon>Telluria group</taxon>
        <taxon>Massilia</taxon>
    </lineage>
</organism>
<evidence type="ECO:0000313" key="2">
    <source>
        <dbReference type="Proteomes" id="UP000809349"/>
    </source>
</evidence>
<dbReference type="Pfam" id="PF05068">
    <property type="entry name" value="MtlR"/>
    <property type="match status" value="1"/>
</dbReference>
<reference evidence="1 2" key="1">
    <citation type="submission" date="2021-01" db="EMBL/GenBank/DDBJ databases">
        <authorList>
            <person name="Ruan W."/>
            <person name="Khan S.A."/>
            <person name="Jeon C.O."/>
        </authorList>
    </citation>
    <scope>NUCLEOTIDE SEQUENCE [LARGE SCALE GENOMIC DNA]</scope>
    <source>
        <strain evidence="1 2">R798</strain>
    </source>
</reference>
<reference evidence="1 2" key="2">
    <citation type="submission" date="2021-08" db="EMBL/GenBank/DDBJ databases">
        <title>Massilia sp. R798.</title>
        <authorList>
            <person name="Baek J.H."/>
            <person name="Jung H.S."/>
            <person name="Kim K.R."/>
            <person name="Jeon C.O."/>
        </authorList>
    </citation>
    <scope>NUCLEOTIDE SEQUENCE [LARGE SCALE GENOMIC DNA]</scope>
    <source>
        <strain evidence="1 2">R798</strain>
    </source>
</reference>